<proteinExistence type="predicted"/>
<evidence type="ECO:0000313" key="3">
    <source>
        <dbReference type="Proteomes" id="UP001316803"/>
    </source>
</evidence>
<protein>
    <submittedName>
        <fullName evidence="2">Uncharacterized protein</fullName>
    </submittedName>
</protein>
<dbReference type="Proteomes" id="UP001316803">
    <property type="component" value="Unassembled WGS sequence"/>
</dbReference>
<organism evidence="2 3">
    <name type="scientific">Knufia fluminis</name>
    <dbReference type="NCBI Taxonomy" id="191047"/>
    <lineage>
        <taxon>Eukaryota</taxon>
        <taxon>Fungi</taxon>
        <taxon>Dikarya</taxon>
        <taxon>Ascomycota</taxon>
        <taxon>Pezizomycotina</taxon>
        <taxon>Eurotiomycetes</taxon>
        <taxon>Chaetothyriomycetidae</taxon>
        <taxon>Chaetothyriales</taxon>
        <taxon>Trichomeriaceae</taxon>
        <taxon>Knufia</taxon>
    </lineage>
</organism>
<accession>A0AAN8E9G3</accession>
<reference evidence="2 3" key="1">
    <citation type="submission" date="2022-12" db="EMBL/GenBank/DDBJ databases">
        <title>Genomic features and morphological characterization of a novel Knufia sp. strain isolated from spacecraft assembly facility.</title>
        <authorList>
            <person name="Teixeira M."/>
            <person name="Chander A.M."/>
            <person name="Stajich J.E."/>
            <person name="Venkateswaran K."/>
        </authorList>
    </citation>
    <scope>NUCLEOTIDE SEQUENCE [LARGE SCALE GENOMIC DNA]</scope>
    <source>
        <strain evidence="2 3">FJI-L2-BK-P2</strain>
    </source>
</reference>
<dbReference type="EMBL" id="JAKLMC020000048">
    <property type="protein sequence ID" value="KAK5948400.1"/>
    <property type="molecule type" value="Genomic_DNA"/>
</dbReference>
<evidence type="ECO:0000256" key="1">
    <source>
        <dbReference type="SAM" id="MobiDB-lite"/>
    </source>
</evidence>
<comment type="caution">
    <text evidence="2">The sequence shown here is derived from an EMBL/GenBank/DDBJ whole genome shotgun (WGS) entry which is preliminary data.</text>
</comment>
<sequence>MNGYATSIESRPQPLSNATPQDATLVSKRRLSRIGHSETDPLEIYPHSTAVSKLQSDTRASLDVNALLAIRPQLKLISRKRDLLLQLEFRIEDVHAKLARARQSLQKEVGKGDTLAQWDVKSAEDDLYASVTGGIGPADSDISLEDRLLAHAAAPPPSALRGKSCASDRLTEEQYGNLAFGSTTGEHVLATTAEAADTVDRGSLRVSSRSPSLSSRNPLGQRRGSPAAKRALAREKYTANEVLFCGMGFPQEDLYRYIREGSRNQSFLAVMELVDIRRNDLKAALGFDLSKINAKMTLTDRLQKDVVTGVAQKLTNIRLPTIHTRQFISLWGRDMSQNAALELSRTVCYGEHEFELLVEQKKNWPIMRIVQDVKNLEVPLSQTPGPDQPDIAVGFTKLVLDSSSIDVQPSGT</sequence>
<name>A0AAN8E9G3_9EURO</name>
<feature type="compositionally biased region" description="Low complexity" evidence="1">
    <location>
        <begin position="204"/>
        <end position="219"/>
    </location>
</feature>
<feature type="region of interest" description="Disordered" evidence="1">
    <location>
        <begin position="200"/>
        <end position="228"/>
    </location>
</feature>
<gene>
    <name evidence="2" type="ORF">OHC33_010574</name>
</gene>
<feature type="region of interest" description="Disordered" evidence="1">
    <location>
        <begin position="1"/>
        <end position="24"/>
    </location>
</feature>
<keyword evidence="3" id="KW-1185">Reference proteome</keyword>
<evidence type="ECO:0000313" key="2">
    <source>
        <dbReference type="EMBL" id="KAK5948400.1"/>
    </source>
</evidence>
<dbReference type="AlphaFoldDB" id="A0AAN8E9G3"/>